<proteinExistence type="predicted"/>
<dbReference type="EMBL" id="VDMD01000003">
    <property type="protein sequence ID" value="TRM66909.1"/>
    <property type="molecule type" value="Genomic_DNA"/>
</dbReference>
<keyword evidence="2" id="KW-1185">Reference proteome</keyword>
<gene>
    <name evidence="1" type="ORF">BD626DRAFT_166252</name>
</gene>
<dbReference type="Proteomes" id="UP000320762">
    <property type="component" value="Unassembled WGS sequence"/>
</dbReference>
<name>A0A550CQ95_9AGAR</name>
<comment type="caution">
    <text evidence="1">The sequence shown here is derived from an EMBL/GenBank/DDBJ whole genome shotgun (WGS) entry which is preliminary data.</text>
</comment>
<protein>
    <submittedName>
        <fullName evidence="1">Uncharacterized protein</fullName>
    </submittedName>
</protein>
<dbReference type="AlphaFoldDB" id="A0A550CQ95"/>
<sequence length="193" mass="21910">MTVMRAMRVMGWRESACNERHAVLIIVSEVRQTAEQRRTKHNLRNNMPPLPYGILSSPNTAIIRIETVRIPEVTISARTIYCRAVRIFGLHLVMVHAGDPAADVLAEKSGVLRDYRMYDDVDCGRRDLAGLDGQQNLEGMAWHGRRTQCSSLWRTTIPSLTVRSVVHLTVVDERSQWRSSRASIARSPQSFDL</sequence>
<accession>A0A550CQ95</accession>
<evidence type="ECO:0000313" key="1">
    <source>
        <dbReference type="EMBL" id="TRM66909.1"/>
    </source>
</evidence>
<organism evidence="1 2">
    <name type="scientific">Schizophyllum amplum</name>
    <dbReference type="NCBI Taxonomy" id="97359"/>
    <lineage>
        <taxon>Eukaryota</taxon>
        <taxon>Fungi</taxon>
        <taxon>Dikarya</taxon>
        <taxon>Basidiomycota</taxon>
        <taxon>Agaricomycotina</taxon>
        <taxon>Agaricomycetes</taxon>
        <taxon>Agaricomycetidae</taxon>
        <taxon>Agaricales</taxon>
        <taxon>Schizophyllaceae</taxon>
        <taxon>Schizophyllum</taxon>
    </lineage>
</organism>
<reference evidence="1 2" key="1">
    <citation type="journal article" date="2019" name="New Phytol.">
        <title>Comparative genomics reveals unique wood-decay strategies and fruiting body development in the Schizophyllaceae.</title>
        <authorList>
            <person name="Almasi E."/>
            <person name="Sahu N."/>
            <person name="Krizsan K."/>
            <person name="Balint B."/>
            <person name="Kovacs G.M."/>
            <person name="Kiss B."/>
            <person name="Cseklye J."/>
            <person name="Drula E."/>
            <person name="Henrissat B."/>
            <person name="Nagy I."/>
            <person name="Chovatia M."/>
            <person name="Adam C."/>
            <person name="LaButti K."/>
            <person name="Lipzen A."/>
            <person name="Riley R."/>
            <person name="Grigoriev I.V."/>
            <person name="Nagy L.G."/>
        </authorList>
    </citation>
    <scope>NUCLEOTIDE SEQUENCE [LARGE SCALE GENOMIC DNA]</scope>
    <source>
        <strain evidence="1 2">NL-1724</strain>
    </source>
</reference>
<evidence type="ECO:0000313" key="2">
    <source>
        <dbReference type="Proteomes" id="UP000320762"/>
    </source>
</evidence>